<reference evidence="2 3" key="1">
    <citation type="submission" date="2019-02" db="EMBL/GenBank/DDBJ databases">
        <title>The Batch Genome Submission of Acinetobacter spp. strains.</title>
        <authorList>
            <person name="Qin J."/>
            <person name="Hu Y."/>
            <person name="Ye H."/>
            <person name="Wei L."/>
            <person name="Feng Y."/>
            <person name="Zong Z."/>
        </authorList>
    </citation>
    <scope>NUCLEOTIDE SEQUENCE [LARGE SCALE GENOMIC DNA]</scope>
    <source>
        <strain evidence="2 3">WCHABo060081</strain>
    </source>
</reference>
<gene>
    <name evidence="2" type="ORF">EXE25_08370</name>
</gene>
<dbReference type="SUPFAM" id="SSF53756">
    <property type="entry name" value="UDP-Glycosyltransferase/glycogen phosphorylase"/>
    <property type="match status" value="1"/>
</dbReference>
<proteinExistence type="predicted"/>
<evidence type="ECO:0000313" key="2">
    <source>
        <dbReference type="EMBL" id="RZG67123.1"/>
    </source>
</evidence>
<evidence type="ECO:0008006" key="4">
    <source>
        <dbReference type="Google" id="ProtNLM"/>
    </source>
</evidence>
<organism evidence="2 3">
    <name type="scientific">Acinetobacter bouvetii</name>
    <dbReference type="NCBI Taxonomy" id="202951"/>
    <lineage>
        <taxon>Bacteria</taxon>
        <taxon>Pseudomonadati</taxon>
        <taxon>Pseudomonadota</taxon>
        <taxon>Gammaproteobacteria</taxon>
        <taxon>Moraxellales</taxon>
        <taxon>Moraxellaceae</taxon>
        <taxon>Acinetobacter</taxon>
    </lineage>
</organism>
<evidence type="ECO:0000313" key="3">
    <source>
        <dbReference type="Proteomes" id="UP000293483"/>
    </source>
</evidence>
<comment type="caution">
    <text evidence="2">The sequence shown here is derived from an EMBL/GenBank/DDBJ whole genome shotgun (WGS) entry which is preliminary data.</text>
</comment>
<dbReference type="AlphaFoldDB" id="A0A4Q7AY83"/>
<feature type="transmembrane region" description="Helical" evidence="1">
    <location>
        <begin position="90"/>
        <end position="107"/>
    </location>
</feature>
<dbReference type="EMBL" id="SGSU01000008">
    <property type="protein sequence ID" value="RZG67123.1"/>
    <property type="molecule type" value="Genomic_DNA"/>
</dbReference>
<keyword evidence="1" id="KW-0472">Membrane</keyword>
<sequence>MNFKYILTTKNFFKEGPCGRVSHAKGFVDGLIHNRASVTLISDGGAEEFVEKNSNLIFKNINNFFYIFCFFEIFKSILKKEKIVIRWRFFLPYIFFPFLLIYKNFYFEVNTITGVNSKNFVIRNAVKLSIVIVAKFSKIIVVSANSKQEIHGICFPVHKIYIMPNGFNPEPFLKYEANINFDVKPNLIYFGKKQEYYDWDMLFDVYERNKNNFDKFYIFGFDGENDSSKEFLGSFNHNSLIEKLSALYNPILILHPSDTQMAKSGSPMKLFEYASLNLPMVVGNSIQQQASKLNGVIFYQSGNSEDLLNTLISVTKNYQSYYQQSQQLRQSVMENYTWSKIVADWLKNLDMK</sequence>
<protein>
    <recommendedName>
        <fullName evidence="4">Glycosyltransferase family 1 protein</fullName>
    </recommendedName>
</protein>
<accession>A0A4Q7AY83</accession>
<evidence type="ECO:0000256" key="1">
    <source>
        <dbReference type="SAM" id="Phobius"/>
    </source>
</evidence>
<dbReference type="Proteomes" id="UP000293483">
    <property type="component" value="Unassembled WGS sequence"/>
</dbReference>
<name>A0A4Q7AY83_9GAMM</name>
<keyword evidence="1" id="KW-1133">Transmembrane helix</keyword>
<keyword evidence="1" id="KW-0812">Transmembrane</keyword>
<dbReference type="RefSeq" id="WP_130145425.1">
    <property type="nucleotide sequence ID" value="NZ_SGSU01000008.1"/>
</dbReference>
<dbReference type="Gene3D" id="3.40.50.2000">
    <property type="entry name" value="Glycogen Phosphorylase B"/>
    <property type="match status" value="2"/>
</dbReference>